<name>A0A453PQ98_AEGTS</name>
<organism evidence="1 2">
    <name type="scientific">Aegilops tauschii subsp. strangulata</name>
    <name type="common">Goatgrass</name>
    <dbReference type="NCBI Taxonomy" id="200361"/>
    <lineage>
        <taxon>Eukaryota</taxon>
        <taxon>Viridiplantae</taxon>
        <taxon>Streptophyta</taxon>
        <taxon>Embryophyta</taxon>
        <taxon>Tracheophyta</taxon>
        <taxon>Spermatophyta</taxon>
        <taxon>Magnoliopsida</taxon>
        <taxon>Liliopsida</taxon>
        <taxon>Poales</taxon>
        <taxon>Poaceae</taxon>
        <taxon>BOP clade</taxon>
        <taxon>Pooideae</taxon>
        <taxon>Triticodae</taxon>
        <taxon>Triticeae</taxon>
        <taxon>Triticinae</taxon>
        <taxon>Aegilops</taxon>
    </lineage>
</organism>
<reference evidence="2" key="1">
    <citation type="journal article" date="2014" name="Science">
        <title>Ancient hybridizations among the ancestral genomes of bread wheat.</title>
        <authorList>
            <consortium name="International Wheat Genome Sequencing Consortium,"/>
            <person name="Marcussen T."/>
            <person name="Sandve S.R."/>
            <person name="Heier L."/>
            <person name="Spannagl M."/>
            <person name="Pfeifer M."/>
            <person name="Jakobsen K.S."/>
            <person name="Wulff B.B."/>
            <person name="Steuernagel B."/>
            <person name="Mayer K.F."/>
            <person name="Olsen O.A."/>
        </authorList>
    </citation>
    <scope>NUCLEOTIDE SEQUENCE [LARGE SCALE GENOMIC DNA]</scope>
    <source>
        <strain evidence="2">cv. AL8/78</strain>
    </source>
</reference>
<accession>A0A453PQ98</accession>
<dbReference type="AlphaFoldDB" id="A0A453PQ98"/>
<reference evidence="2" key="2">
    <citation type="journal article" date="2017" name="Nat. Plants">
        <title>The Aegilops tauschii genome reveals multiple impacts of transposons.</title>
        <authorList>
            <person name="Zhao G."/>
            <person name="Zou C."/>
            <person name="Li K."/>
            <person name="Wang K."/>
            <person name="Li T."/>
            <person name="Gao L."/>
            <person name="Zhang X."/>
            <person name="Wang H."/>
            <person name="Yang Z."/>
            <person name="Liu X."/>
            <person name="Jiang W."/>
            <person name="Mao L."/>
            <person name="Kong X."/>
            <person name="Jiao Y."/>
            <person name="Jia J."/>
        </authorList>
    </citation>
    <scope>NUCLEOTIDE SEQUENCE [LARGE SCALE GENOMIC DNA]</scope>
    <source>
        <strain evidence="2">cv. AL8/78</strain>
    </source>
</reference>
<dbReference type="EnsemblPlants" id="AET6Gv20806900.1">
    <property type="protein sequence ID" value="AET6Gv20806900.1"/>
    <property type="gene ID" value="AET6Gv20806900"/>
</dbReference>
<protein>
    <submittedName>
        <fullName evidence="1">Uncharacterized protein</fullName>
    </submittedName>
</protein>
<evidence type="ECO:0000313" key="1">
    <source>
        <dbReference type="EnsemblPlants" id="AET6Gv20806900.1"/>
    </source>
</evidence>
<dbReference type="Gramene" id="AET6Gv20806900.1">
    <property type="protein sequence ID" value="AET6Gv20806900.1"/>
    <property type="gene ID" value="AET6Gv20806900"/>
</dbReference>
<dbReference type="Gene3D" id="3.40.50.2000">
    <property type="entry name" value="Glycogen Phosphorylase B"/>
    <property type="match status" value="1"/>
</dbReference>
<dbReference type="Proteomes" id="UP000015105">
    <property type="component" value="Chromosome 6D"/>
</dbReference>
<reference evidence="1" key="4">
    <citation type="submission" date="2019-03" db="UniProtKB">
        <authorList>
            <consortium name="EnsemblPlants"/>
        </authorList>
    </citation>
    <scope>IDENTIFICATION</scope>
</reference>
<reference evidence="1" key="5">
    <citation type="journal article" date="2021" name="G3 (Bethesda)">
        <title>Aegilops tauschii genome assembly Aet v5.0 features greater sequence contiguity and improved annotation.</title>
        <authorList>
            <person name="Wang L."/>
            <person name="Zhu T."/>
            <person name="Rodriguez J.C."/>
            <person name="Deal K.R."/>
            <person name="Dubcovsky J."/>
            <person name="McGuire P.E."/>
            <person name="Lux T."/>
            <person name="Spannagl M."/>
            <person name="Mayer K.F.X."/>
            <person name="Baldrich P."/>
            <person name="Meyers B.C."/>
            <person name="Huo N."/>
            <person name="Gu Y.Q."/>
            <person name="Zhou H."/>
            <person name="Devos K.M."/>
            <person name="Bennetzen J.L."/>
            <person name="Unver T."/>
            <person name="Budak H."/>
            <person name="Gulick P.J."/>
            <person name="Galiba G."/>
            <person name="Kalapos B."/>
            <person name="Nelson D.R."/>
            <person name="Li P."/>
            <person name="You F.M."/>
            <person name="Luo M.C."/>
            <person name="Dvorak J."/>
        </authorList>
    </citation>
    <scope>NUCLEOTIDE SEQUENCE [LARGE SCALE GENOMIC DNA]</scope>
    <source>
        <strain evidence="1">cv. AL8/78</strain>
    </source>
</reference>
<keyword evidence="2" id="KW-1185">Reference proteome</keyword>
<dbReference type="SUPFAM" id="SSF53756">
    <property type="entry name" value="UDP-Glycosyltransferase/glycogen phosphorylase"/>
    <property type="match status" value="1"/>
</dbReference>
<evidence type="ECO:0000313" key="2">
    <source>
        <dbReference type="Proteomes" id="UP000015105"/>
    </source>
</evidence>
<sequence>ALLFHSLPRKTFIRDHALFMLVRERTAIERHCEGRLFIDDLDRSPTTNNQRSKRCSLHLQIMFVTSSYPPCVQREREREREREPMEKEKTVVLYPGLFVSHFVPMMQLAGALLDHGYAVSVALIDPGV</sequence>
<proteinExistence type="predicted"/>
<reference evidence="1" key="3">
    <citation type="journal article" date="2017" name="Nature">
        <title>Genome sequence of the progenitor of the wheat D genome Aegilops tauschii.</title>
        <authorList>
            <person name="Luo M.C."/>
            <person name="Gu Y.Q."/>
            <person name="Puiu D."/>
            <person name="Wang H."/>
            <person name="Twardziok S.O."/>
            <person name="Deal K.R."/>
            <person name="Huo N."/>
            <person name="Zhu T."/>
            <person name="Wang L."/>
            <person name="Wang Y."/>
            <person name="McGuire P.E."/>
            <person name="Liu S."/>
            <person name="Long H."/>
            <person name="Ramasamy R.K."/>
            <person name="Rodriguez J.C."/>
            <person name="Van S.L."/>
            <person name="Yuan L."/>
            <person name="Wang Z."/>
            <person name="Xia Z."/>
            <person name="Xiao L."/>
            <person name="Anderson O.D."/>
            <person name="Ouyang S."/>
            <person name="Liang Y."/>
            <person name="Zimin A.V."/>
            <person name="Pertea G."/>
            <person name="Qi P."/>
            <person name="Bennetzen J.L."/>
            <person name="Dai X."/>
            <person name="Dawson M.W."/>
            <person name="Muller H.G."/>
            <person name="Kugler K."/>
            <person name="Rivarola-Duarte L."/>
            <person name="Spannagl M."/>
            <person name="Mayer K.F.X."/>
            <person name="Lu F.H."/>
            <person name="Bevan M.W."/>
            <person name="Leroy P."/>
            <person name="Li P."/>
            <person name="You F.M."/>
            <person name="Sun Q."/>
            <person name="Liu Z."/>
            <person name="Lyons E."/>
            <person name="Wicker T."/>
            <person name="Salzberg S.L."/>
            <person name="Devos K.M."/>
            <person name="Dvorak J."/>
        </authorList>
    </citation>
    <scope>NUCLEOTIDE SEQUENCE [LARGE SCALE GENOMIC DNA]</scope>
    <source>
        <strain evidence="1">cv. AL8/78</strain>
    </source>
</reference>